<dbReference type="InterPro" id="IPR018209">
    <property type="entry name" value="Pyrv_Knase_AS"/>
</dbReference>
<comment type="similarity">
    <text evidence="4 14">Belongs to the pyruvate kinase family.</text>
</comment>
<gene>
    <name evidence="17" type="ORF">L5515_011278</name>
</gene>
<protein>
    <recommendedName>
        <fullName evidence="5 14">Pyruvate kinase</fullName>
        <ecNumber evidence="5 14">2.7.1.40</ecNumber>
    </recommendedName>
</protein>
<comment type="cofactor">
    <cofactor evidence="2">
        <name>K(+)</name>
        <dbReference type="ChEBI" id="CHEBI:29103"/>
    </cofactor>
</comment>
<evidence type="ECO:0000259" key="15">
    <source>
        <dbReference type="Pfam" id="PF00224"/>
    </source>
</evidence>
<evidence type="ECO:0000256" key="9">
    <source>
        <dbReference type="ARBA" id="ARBA00022777"/>
    </source>
</evidence>
<feature type="domain" description="Pyruvate kinase C-terminal" evidence="16">
    <location>
        <begin position="222"/>
        <end position="339"/>
    </location>
</feature>
<dbReference type="InterPro" id="IPR001697">
    <property type="entry name" value="Pyr_Knase"/>
</dbReference>
<comment type="cofactor">
    <cofactor evidence="1">
        <name>Mg(2+)</name>
        <dbReference type="ChEBI" id="CHEBI:18420"/>
    </cofactor>
</comment>
<dbReference type="SUPFAM" id="SSF51621">
    <property type="entry name" value="Phosphoenolpyruvate/pyruvate domain"/>
    <property type="match status" value="1"/>
</dbReference>
<evidence type="ECO:0000256" key="13">
    <source>
        <dbReference type="ARBA" id="ARBA00023317"/>
    </source>
</evidence>
<dbReference type="InterPro" id="IPR015795">
    <property type="entry name" value="Pyrv_Knase_C"/>
</dbReference>
<accession>A0AAE9ESK1</accession>
<keyword evidence="11 14" id="KW-0460">Magnesium</keyword>
<evidence type="ECO:0000256" key="6">
    <source>
        <dbReference type="ARBA" id="ARBA00022679"/>
    </source>
</evidence>
<dbReference type="AlphaFoldDB" id="A0AAE9ESK1"/>
<evidence type="ECO:0000256" key="11">
    <source>
        <dbReference type="ARBA" id="ARBA00022842"/>
    </source>
</evidence>
<keyword evidence="9 14" id="KW-0418">Kinase</keyword>
<dbReference type="EMBL" id="CP092623">
    <property type="protein sequence ID" value="UMM28432.1"/>
    <property type="molecule type" value="Genomic_DNA"/>
</dbReference>
<evidence type="ECO:0000256" key="12">
    <source>
        <dbReference type="ARBA" id="ARBA00023152"/>
    </source>
</evidence>
<dbReference type="PANTHER" id="PTHR11817">
    <property type="entry name" value="PYRUVATE KINASE"/>
    <property type="match status" value="1"/>
</dbReference>
<evidence type="ECO:0000256" key="10">
    <source>
        <dbReference type="ARBA" id="ARBA00022840"/>
    </source>
</evidence>
<evidence type="ECO:0000313" key="17">
    <source>
        <dbReference type="EMBL" id="UMM28432.1"/>
    </source>
</evidence>
<evidence type="ECO:0000256" key="14">
    <source>
        <dbReference type="RuleBase" id="RU000504"/>
    </source>
</evidence>
<evidence type="ECO:0000256" key="8">
    <source>
        <dbReference type="ARBA" id="ARBA00022741"/>
    </source>
</evidence>
<dbReference type="SUPFAM" id="SSF52935">
    <property type="entry name" value="PK C-terminal domain-like"/>
    <property type="match status" value="1"/>
</dbReference>
<name>A0AAE9ESK1_CAEBR</name>
<keyword evidence="13" id="KW-0670">Pyruvate</keyword>
<dbReference type="NCBIfam" id="TIGR01064">
    <property type="entry name" value="pyruv_kin"/>
    <property type="match status" value="1"/>
</dbReference>
<evidence type="ECO:0000256" key="4">
    <source>
        <dbReference type="ARBA" id="ARBA00008663"/>
    </source>
</evidence>
<reference evidence="17 18" key="1">
    <citation type="submission" date="2022-04" db="EMBL/GenBank/DDBJ databases">
        <title>Chromosome-level reference genomes for two strains of Caenorhabditis briggsae: an improved platform for comparative genomics.</title>
        <authorList>
            <person name="Stevens L."/>
            <person name="Andersen E."/>
        </authorList>
    </citation>
    <scope>NUCLEOTIDE SEQUENCE [LARGE SCALE GENOMIC DNA]</scope>
    <source>
        <strain evidence="17">VX34</strain>
        <tissue evidence="17">Whole-organism</tissue>
    </source>
</reference>
<dbReference type="InterPro" id="IPR040442">
    <property type="entry name" value="Pyrv_kinase-like_dom_sf"/>
</dbReference>
<dbReference type="GO" id="GO:0005524">
    <property type="term" value="F:ATP binding"/>
    <property type="evidence" value="ECO:0007669"/>
    <property type="project" value="UniProtKB-KW"/>
</dbReference>
<dbReference type="GO" id="GO:0004743">
    <property type="term" value="F:pyruvate kinase activity"/>
    <property type="evidence" value="ECO:0007669"/>
    <property type="project" value="UniProtKB-EC"/>
</dbReference>
<dbReference type="Pfam" id="PF02887">
    <property type="entry name" value="PK_C"/>
    <property type="match status" value="1"/>
</dbReference>
<evidence type="ECO:0000256" key="7">
    <source>
        <dbReference type="ARBA" id="ARBA00022723"/>
    </source>
</evidence>
<keyword evidence="12 14" id="KW-0324">Glycolysis</keyword>
<keyword evidence="18" id="KW-1185">Reference proteome</keyword>
<sequence length="342" mass="38105">MQLYVLSKMEEPSEHEKESICQELLLICQPSLRRILKICCLELSKELILFSLLSSEMAKESRKLDKCWEKIKGKHIYIIAKIESEDGVINADEIIEASDGVMVARGDLGIEIPPEKVFLAQKMLIAKCNLAGKPVICATQMLESMISKPRPTRAECSDVANAVLDGVDCVMLSGETAKGDYPVEALAIMHNICKEAESAFFHMKHFEELILHTKKPTGMTHTTAIAAVSATITCRAVAIILITTTGRTARLCSRYRPPVPIITVSRDEQISRQLHLHRGIFPVYYPKGRIEEWDVDVEERVQYGVNLGKTRGFIHPGDPLIVITGWKQGAGFTNTMRIVTAS</sequence>
<dbReference type="InterPro" id="IPR015813">
    <property type="entry name" value="Pyrv/PenolPyrv_kinase-like_dom"/>
</dbReference>
<feature type="domain" description="Pyruvate kinase barrel" evidence="15">
    <location>
        <begin position="72"/>
        <end position="185"/>
    </location>
</feature>
<evidence type="ECO:0000256" key="2">
    <source>
        <dbReference type="ARBA" id="ARBA00001958"/>
    </source>
</evidence>
<dbReference type="InterPro" id="IPR015793">
    <property type="entry name" value="Pyrv_Knase_brl"/>
</dbReference>
<evidence type="ECO:0000256" key="5">
    <source>
        <dbReference type="ARBA" id="ARBA00012142"/>
    </source>
</evidence>
<keyword evidence="6 14" id="KW-0808">Transferase</keyword>
<dbReference type="Proteomes" id="UP000829354">
    <property type="component" value="Chromosome IV"/>
</dbReference>
<dbReference type="InterPro" id="IPR036918">
    <property type="entry name" value="Pyrv_Knase_C_sf"/>
</dbReference>
<keyword evidence="10" id="KW-0067">ATP-binding</keyword>
<evidence type="ECO:0000313" key="18">
    <source>
        <dbReference type="Proteomes" id="UP000829354"/>
    </source>
</evidence>
<evidence type="ECO:0000256" key="3">
    <source>
        <dbReference type="ARBA" id="ARBA00004997"/>
    </source>
</evidence>
<proteinExistence type="inferred from homology"/>
<dbReference type="GO" id="GO:0000287">
    <property type="term" value="F:magnesium ion binding"/>
    <property type="evidence" value="ECO:0007669"/>
    <property type="project" value="InterPro"/>
</dbReference>
<organism evidence="17 18">
    <name type="scientific">Caenorhabditis briggsae</name>
    <dbReference type="NCBI Taxonomy" id="6238"/>
    <lineage>
        <taxon>Eukaryota</taxon>
        <taxon>Metazoa</taxon>
        <taxon>Ecdysozoa</taxon>
        <taxon>Nematoda</taxon>
        <taxon>Chromadorea</taxon>
        <taxon>Rhabditida</taxon>
        <taxon>Rhabditina</taxon>
        <taxon>Rhabditomorpha</taxon>
        <taxon>Rhabditoidea</taxon>
        <taxon>Rhabditidae</taxon>
        <taxon>Peloderinae</taxon>
        <taxon>Caenorhabditis</taxon>
    </lineage>
</organism>
<keyword evidence="8" id="KW-0547">Nucleotide-binding</keyword>
<comment type="catalytic activity">
    <reaction evidence="14">
        <text>pyruvate + ATP = phosphoenolpyruvate + ADP + H(+)</text>
        <dbReference type="Rhea" id="RHEA:18157"/>
        <dbReference type="ChEBI" id="CHEBI:15361"/>
        <dbReference type="ChEBI" id="CHEBI:15378"/>
        <dbReference type="ChEBI" id="CHEBI:30616"/>
        <dbReference type="ChEBI" id="CHEBI:58702"/>
        <dbReference type="ChEBI" id="CHEBI:456216"/>
        <dbReference type="EC" id="2.7.1.40"/>
    </reaction>
</comment>
<dbReference type="Gene3D" id="3.40.1380.20">
    <property type="entry name" value="Pyruvate kinase, C-terminal domain"/>
    <property type="match status" value="1"/>
</dbReference>
<dbReference type="Pfam" id="PF00224">
    <property type="entry name" value="PK"/>
    <property type="match status" value="1"/>
</dbReference>
<dbReference type="GO" id="GO:0030955">
    <property type="term" value="F:potassium ion binding"/>
    <property type="evidence" value="ECO:0007669"/>
    <property type="project" value="InterPro"/>
</dbReference>
<dbReference type="GO" id="GO:0016301">
    <property type="term" value="F:kinase activity"/>
    <property type="evidence" value="ECO:0007669"/>
    <property type="project" value="UniProtKB-KW"/>
</dbReference>
<evidence type="ECO:0000256" key="1">
    <source>
        <dbReference type="ARBA" id="ARBA00001946"/>
    </source>
</evidence>
<dbReference type="Gene3D" id="3.20.20.60">
    <property type="entry name" value="Phosphoenolpyruvate-binding domains"/>
    <property type="match status" value="1"/>
</dbReference>
<comment type="pathway">
    <text evidence="3 14">Carbohydrate degradation; glycolysis; pyruvate from D-glyceraldehyde 3-phosphate: step 5/5.</text>
</comment>
<keyword evidence="7" id="KW-0479">Metal-binding</keyword>
<dbReference type="EC" id="2.7.1.40" evidence="5 14"/>
<dbReference type="FunFam" id="3.40.1380.20:FF:000001">
    <property type="entry name" value="Pyruvate kinase"/>
    <property type="match status" value="1"/>
</dbReference>
<dbReference type="PRINTS" id="PR01050">
    <property type="entry name" value="PYRUVTKNASE"/>
</dbReference>
<dbReference type="PROSITE" id="PS00110">
    <property type="entry name" value="PYRUVATE_KINASE"/>
    <property type="match status" value="1"/>
</dbReference>
<evidence type="ECO:0000259" key="16">
    <source>
        <dbReference type="Pfam" id="PF02887"/>
    </source>
</evidence>